<evidence type="ECO:0000256" key="2">
    <source>
        <dbReference type="ARBA" id="ARBA00022630"/>
    </source>
</evidence>
<proteinExistence type="predicted"/>
<dbReference type="InterPro" id="IPR002938">
    <property type="entry name" value="FAD-bd"/>
</dbReference>
<accession>A0A0P4R2C4</accession>
<organism evidence="5 6">
    <name type="scientific">Streptomyces lydicamycinicus</name>
    <dbReference type="NCBI Taxonomy" id="1546107"/>
    <lineage>
        <taxon>Bacteria</taxon>
        <taxon>Bacillati</taxon>
        <taxon>Actinomycetota</taxon>
        <taxon>Actinomycetes</taxon>
        <taxon>Kitasatosporales</taxon>
        <taxon>Streptomycetaceae</taxon>
        <taxon>Streptomyces</taxon>
    </lineage>
</organism>
<dbReference type="PRINTS" id="PR00420">
    <property type="entry name" value="RNGMNOXGNASE"/>
</dbReference>
<dbReference type="InterPro" id="IPR036188">
    <property type="entry name" value="FAD/NAD-bd_sf"/>
</dbReference>
<dbReference type="GO" id="GO:0016709">
    <property type="term" value="F:oxidoreductase activity, acting on paired donors, with incorporation or reduction of molecular oxygen, NAD(P)H as one donor, and incorporation of one atom of oxygen"/>
    <property type="evidence" value="ECO:0007669"/>
    <property type="project" value="UniProtKB-ARBA"/>
</dbReference>
<protein>
    <recommendedName>
        <fullName evidence="4">FAD-binding domain-containing protein</fullName>
    </recommendedName>
</protein>
<reference evidence="6" key="1">
    <citation type="submission" date="2014-09" db="EMBL/GenBank/DDBJ databases">
        <title>Whole genome shotgun sequence of Streptomyces sp. NBRC 110027.</title>
        <authorList>
            <person name="Komaki H."/>
            <person name="Ichikawa N."/>
            <person name="Katano-Makiyama Y."/>
            <person name="Hosoyama A."/>
            <person name="Hashimoto M."/>
            <person name="Uohara A."/>
            <person name="Kitahashi Y."/>
            <person name="Ohji S."/>
            <person name="Kimura A."/>
            <person name="Yamazoe A."/>
            <person name="Igarashi Y."/>
            <person name="Fujita N."/>
        </authorList>
    </citation>
    <scope>NUCLEOTIDE SEQUENCE [LARGE SCALE GENOMIC DNA]</scope>
    <source>
        <strain evidence="6">NBRC 110027</strain>
    </source>
</reference>
<dbReference type="SUPFAM" id="SSF51905">
    <property type="entry name" value="FAD/NAD(P)-binding domain"/>
    <property type="match status" value="1"/>
</dbReference>
<evidence type="ECO:0000256" key="1">
    <source>
        <dbReference type="ARBA" id="ARBA00001974"/>
    </source>
</evidence>
<dbReference type="Pfam" id="PF01494">
    <property type="entry name" value="FAD_binding_3"/>
    <property type="match status" value="1"/>
</dbReference>
<dbReference type="Proteomes" id="UP000048965">
    <property type="component" value="Unassembled WGS sequence"/>
</dbReference>
<feature type="domain" description="FAD-binding" evidence="4">
    <location>
        <begin position="28"/>
        <end position="389"/>
    </location>
</feature>
<evidence type="ECO:0000259" key="4">
    <source>
        <dbReference type="Pfam" id="PF01494"/>
    </source>
</evidence>
<dbReference type="PANTHER" id="PTHR43004">
    <property type="entry name" value="TRK SYSTEM POTASSIUM UPTAKE PROTEIN"/>
    <property type="match status" value="1"/>
</dbReference>
<gene>
    <name evidence="5" type="ORF">TPA0598_02_02560</name>
</gene>
<keyword evidence="6" id="KW-1185">Reference proteome</keyword>
<evidence type="ECO:0000256" key="3">
    <source>
        <dbReference type="ARBA" id="ARBA00022827"/>
    </source>
</evidence>
<dbReference type="Gene3D" id="3.50.50.60">
    <property type="entry name" value="FAD/NAD(P)-binding domain"/>
    <property type="match status" value="1"/>
</dbReference>
<dbReference type="EMBL" id="BBNO01000002">
    <property type="protein sequence ID" value="GAO07018.1"/>
    <property type="molecule type" value="Genomic_DNA"/>
</dbReference>
<dbReference type="AlphaFoldDB" id="A0A0P4R2C4"/>
<dbReference type="GO" id="GO:0071949">
    <property type="term" value="F:FAD binding"/>
    <property type="evidence" value="ECO:0007669"/>
    <property type="project" value="InterPro"/>
</dbReference>
<sequence length="559" mass="59858">MDAAFESEAEMATEREARVRDAAAEADEVDVLVVGAGPTGLMLGAELALGGVRVQILERRTAAQRDSRALTLHPRSIELMDQRGLVERFLSHGRTVPEWHFAGLDTRLDFSTLDTRHGYTLFLAQARTEHLLAERARELEVPVRRGYEVVGLRQDAGGDGGCGDGQGGPAAAGGVEVDVRGPGGGLRTVRARYVVGCDGGRSAVRQAAGIAFPGTDETLTGVLGDFAVVDPAALDRARAHGVLVAPLEADGPANGPAEGRTGGLTRLVLIDPRRMRTPSAEPLTPEEFRSSLVDLCGTDCGVARPRWLSRFGNATRLAARYRAGRVLLAGDAAHIHFPAAGQGLNTGLQDAMNLGWKLAAEIHGWAPPGLLDSYHAERHPVGRAVTENTEVQTLLMELTRLPPYQRPAAALRTLLTELLGIEEVNRRLAGRISALDTVYPPTATDADALAGRRMPDIALTAAGSAAVRAHELLPPGRFVLLDLAGDEQLRRTVTPGWGPRVTALTVTHHDHRTDLDGVREILLRPDGHIAWATRTPALSDRRTERHRALTDWAGTPAQG</sequence>
<comment type="caution">
    <text evidence="5">The sequence shown here is derived from an EMBL/GenBank/DDBJ whole genome shotgun (WGS) entry which is preliminary data.</text>
</comment>
<dbReference type="PANTHER" id="PTHR43004:SF19">
    <property type="entry name" value="BINDING MONOOXYGENASE, PUTATIVE (JCVI)-RELATED"/>
    <property type="match status" value="1"/>
</dbReference>
<comment type="cofactor">
    <cofactor evidence="1">
        <name>FAD</name>
        <dbReference type="ChEBI" id="CHEBI:57692"/>
    </cofactor>
</comment>
<dbReference type="Gene3D" id="3.40.30.120">
    <property type="match status" value="1"/>
</dbReference>
<keyword evidence="3" id="KW-0274">FAD</keyword>
<name>A0A0P4R2C4_9ACTN</name>
<dbReference type="InterPro" id="IPR050641">
    <property type="entry name" value="RIFMO-like"/>
</dbReference>
<evidence type="ECO:0000313" key="6">
    <source>
        <dbReference type="Proteomes" id="UP000048965"/>
    </source>
</evidence>
<keyword evidence="2" id="KW-0285">Flavoprotein</keyword>
<reference evidence="5 6" key="2">
    <citation type="journal article" date="2015" name="Stand. Genomic Sci.">
        <title>Draft genome sequence of marine-derived Streptomyces sp. TP-A0598, a producer of anti-MRSA antibiotic lydicamycins.</title>
        <authorList>
            <person name="Komaki H."/>
            <person name="Ichikawa N."/>
            <person name="Hosoyama A."/>
            <person name="Fujita N."/>
            <person name="Igarashi Y."/>
        </authorList>
    </citation>
    <scope>NUCLEOTIDE SEQUENCE [LARGE SCALE GENOMIC DNA]</scope>
    <source>
        <strain evidence="5 6">NBRC 110027</strain>
    </source>
</reference>
<dbReference type="Pfam" id="PF21274">
    <property type="entry name" value="Rng_hyd_C"/>
    <property type="match status" value="1"/>
</dbReference>
<evidence type="ECO:0000313" key="5">
    <source>
        <dbReference type="EMBL" id="GAO07018.1"/>
    </source>
</evidence>
<dbReference type="Gene3D" id="3.30.70.2450">
    <property type="match status" value="1"/>
</dbReference>